<dbReference type="InterPro" id="IPR045500">
    <property type="entry name" value="DUF6491"/>
</dbReference>
<evidence type="ECO:0008006" key="4">
    <source>
        <dbReference type="Google" id="ProtNLM"/>
    </source>
</evidence>
<evidence type="ECO:0000313" key="3">
    <source>
        <dbReference type="Proteomes" id="UP000001868"/>
    </source>
</evidence>
<dbReference type="OrthoDB" id="7206819at2"/>
<dbReference type="AlphaFoldDB" id="B4RI53"/>
<keyword evidence="3" id="KW-1185">Reference proteome</keyword>
<reference evidence="2 3" key="1">
    <citation type="journal article" date="2008" name="BMC Genomics">
        <title>Complete genome of Phenylobacterium zucineum - a novel facultative intracellular bacterium isolated from human erythroleukemia cell line K562.</title>
        <authorList>
            <person name="Luo Y."/>
            <person name="Xu X."/>
            <person name="Ding Z."/>
            <person name="Liu Z."/>
            <person name="Zhang B."/>
            <person name="Yan Z."/>
            <person name="Sun J."/>
            <person name="Hu S."/>
            <person name="Hu X."/>
        </authorList>
    </citation>
    <scope>NUCLEOTIDE SEQUENCE [LARGE SCALE GENOMIC DNA]</scope>
    <source>
        <strain evidence="3">HLK1</strain>
        <plasmid evidence="3">HLK1</plasmid>
        <plasmid evidence="3">Plasmid pHLK1</plasmid>
    </source>
</reference>
<feature type="signal peptide" evidence="1">
    <location>
        <begin position="1"/>
        <end position="23"/>
    </location>
</feature>
<name>B4RI53_PHEZH</name>
<evidence type="ECO:0000313" key="2">
    <source>
        <dbReference type="EMBL" id="ACG80028.1"/>
    </source>
</evidence>
<proteinExistence type="predicted"/>
<dbReference type="Proteomes" id="UP000001868">
    <property type="component" value="Plasmid pHLK1"/>
</dbReference>
<dbReference type="Pfam" id="PF20101">
    <property type="entry name" value="DUF6491"/>
    <property type="match status" value="1"/>
</dbReference>
<geneLocation type="plasmid" evidence="3">
    <name>pHLK1</name>
</geneLocation>
<gene>
    <name evidence="2" type="ordered locus">PHZ_p0085</name>
</gene>
<protein>
    <recommendedName>
        <fullName evidence="4">Beta/gamma crystallin 'Greek key' domain-containing protein</fullName>
    </recommendedName>
</protein>
<sequence length="128" mass="13650">MKTRVLAAAAALLIGVAATPAVSADKPSQPRQCFWNHQVNSFAAQGDRTVNLRVGVKEYYQLELFGPCPDVDWTQKIALISRGGSTICSGLDAEIVTPSVIGSQKCMVRNVRKLSPTEVAALPKGAKP</sequence>
<dbReference type="KEGG" id="pzu:PHZ_p0085"/>
<dbReference type="HOGENOM" id="CLU_153071_0_0_5"/>
<dbReference type="EMBL" id="CP000748">
    <property type="protein sequence ID" value="ACG80028.1"/>
    <property type="molecule type" value="Genomic_DNA"/>
</dbReference>
<keyword evidence="2" id="KW-0614">Plasmid</keyword>
<organism evidence="2 3">
    <name type="scientific">Phenylobacterium zucineum (strain HLK1)</name>
    <dbReference type="NCBI Taxonomy" id="450851"/>
    <lineage>
        <taxon>Bacteria</taxon>
        <taxon>Pseudomonadati</taxon>
        <taxon>Pseudomonadota</taxon>
        <taxon>Alphaproteobacteria</taxon>
        <taxon>Caulobacterales</taxon>
        <taxon>Caulobacteraceae</taxon>
        <taxon>Phenylobacterium</taxon>
    </lineage>
</organism>
<accession>B4RI53</accession>
<dbReference type="RefSeq" id="WP_012520328.1">
    <property type="nucleotide sequence ID" value="NC_011143.1"/>
</dbReference>
<evidence type="ECO:0000256" key="1">
    <source>
        <dbReference type="SAM" id="SignalP"/>
    </source>
</evidence>
<feature type="chain" id="PRO_5002825512" description="Beta/gamma crystallin 'Greek key' domain-containing protein" evidence="1">
    <location>
        <begin position="24"/>
        <end position="128"/>
    </location>
</feature>
<keyword evidence="1" id="KW-0732">Signal</keyword>